<evidence type="ECO:0000256" key="8">
    <source>
        <dbReference type="HAMAP-Rule" id="MF_00066"/>
    </source>
</evidence>
<dbReference type="InterPro" id="IPR024951">
    <property type="entry name" value="Sulfurylase_cat_dom"/>
</dbReference>
<evidence type="ECO:0000256" key="1">
    <source>
        <dbReference type="ARBA" id="ARBA00005048"/>
    </source>
</evidence>
<dbReference type="InterPro" id="IPR002650">
    <property type="entry name" value="Sulphate_adenylyltransferase"/>
</dbReference>
<keyword evidence="3 8" id="KW-0548">Nucleotidyltransferase</keyword>
<dbReference type="GO" id="GO:0004781">
    <property type="term" value="F:sulfate adenylyltransferase (ATP) activity"/>
    <property type="evidence" value="ECO:0007669"/>
    <property type="project" value="UniProtKB-UniRule"/>
</dbReference>
<dbReference type="GO" id="GO:0070814">
    <property type="term" value="P:hydrogen sulfide biosynthetic process"/>
    <property type="evidence" value="ECO:0007669"/>
    <property type="project" value="UniProtKB-UniRule"/>
</dbReference>
<gene>
    <name evidence="8 11" type="primary">sat</name>
    <name evidence="11" type="ORF">I8752_08745</name>
</gene>
<dbReference type="HAMAP" id="MF_00066">
    <property type="entry name" value="Sulf_adenylyltr"/>
    <property type="match status" value="1"/>
</dbReference>
<evidence type="ECO:0000256" key="3">
    <source>
        <dbReference type="ARBA" id="ARBA00022695"/>
    </source>
</evidence>
<keyword evidence="5 8" id="KW-0067">ATP-binding</keyword>
<evidence type="ECO:0000256" key="5">
    <source>
        <dbReference type="ARBA" id="ARBA00022840"/>
    </source>
</evidence>
<dbReference type="GO" id="GO:0005524">
    <property type="term" value="F:ATP binding"/>
    <property type="evidence" value="ECO:0007669"/>
    <property type="project" value="UniProtKB-KW"/>
</dbReference>
<reference evidence="11 12" key="1">
    <citation type="journal article" date="2021" name="Int. J. Syst. Evol. Microbiol.">
        <title>Amazonocrinis nigriterrae gen. nov., sp. nov., Atlanticothrix silvestris gen. nov., sp. nov. and Dendronalium phyllosphericum gen. nov., sp. nov., nostocacean cyanobacteria from Brazilian environments.</title>
        <authorList>
            <person name="Alvarenga D.O."/>
            <person name="Andreote A.P.D."/>
            <person name="Branco L.H.Z."/>
            <person name="Delbaje E."/>
            <person name="Cruz R.B."/>
            <person name="Varani A.M."/>
            <person name="Fiore M.F."/>
        </authorList>
    </citation>
    <scope>NUCLEOTIDE SEQUENCE [LARGE SCALE GENOMIC DNA]</scope>
    <source>
        <strain evidence="11 12">CENA369</strain>
    </source>
</reference>
<dbReference type="PANTHER" id="PTHR43509">
    <property type="match status" value="1"/>
</dbReference>
<dbReference type="InterPro" id="IPR025980">
    <property type="entry name" value="ATP-Sase_PUA-like_dom"/>
</dbReference>
<dbReference type="Gene3D" id="3.10.400.10">
    <property type="entry name" value="Sulfate adenylyltransferase"/>
    <property type="match status" value="1"/>
</dbReference>
<dbReference type="Gene3D" id="3.40.50.620">
    <property type="entry name" value="HUPs"/>
    <property type="match status" value="1"/>
</dbReference>
<dbReference type="CDD" id="cd00517">
    <property type="entry name" value="ATPS"/>
    <property type="match status" value="1"/>
</dbReference>
<dbReference type="InterPro" id="IPR020792">
    <property type="entry name" value="SO4_adenylyltransferase_pro"/>
</dbReference>
<evidence type="ECO:0000256" key="4">
    <source>
        <dbReference type="ARBA" id="ARBA00022741"/>
    </source>
</evidence>
<dbReference type="InterPro" id="IPR015947">
    <property type="entry name" value="PUA-like_sf"/>
</dbReference>
<dbReference type="Pfam" id="PF01747">
    <property type="entry name" value="ATP-sulfurylase"/>
    <property type="match status" value="1"/>
</dbReference>
<protein>
    <recommendedName>
        <fullName evidence="8">Sulfate adenylyltransferase</fullName>
        <ecNumber evidence="8">2.7.7.4</ecNumber>
    </recommendedName>
    <alternativeName>
        <fullName evidence="8">ATP-sulfurylase</fullName>
    </alternativeName>
    <alternativeName>
        <fullName evidence="8">Sulfate adenylate transferase</fullName>
        <shortName evidence="8">SAT</shortName>
    </alternativeName>
</protein>
<evidence type="ECO:0000313" key="12">
    <source>
        <dbReference type="Proteomes" id="UP000662314"/>
    </source>
</evidence>
<dbReference type="Pfam" id="PF14306">
    <property type="entry name" value="PUA_2"/>
    <property type="match status" value="1"/>
</dbReference>
<feature type="domain" description="Sulphate adenylyltransferase catalytic" evidence="9">
    <location>
        <begin position="175"/>
        <end position="384"/>
    </location>
</feature>
<dbReference type="EC" id="2.7.7.4" evidence="8"/>
<evidence type="ECO:0000256" key="6">
    <source>
        <dbReference type="ARBA" id="ARBA00037980"/>
    </source>
</evidence>
<comment type="catalytic activity">
    <reaction evidence="7 8">
        <text>sulfate + ATP + H(+) = adenosine 5'-phosphosulfate + diphosphate</text>
        <dbReference type="Rhea" id="RHEA:18133"/>
        <dbReference type="ChEBI" id="CHEBI:15378"/>
        <dbReference type="ChEBI" id="CHEBI:16189"/>
        <dbReference type="ChEBI" id="CHEBI:30616"/>
        <dbReference type="ChEBI" id="CHEBI:33019"/>
        <dbReference type="ChEBI" id="CHEBI:58243"/>
        <dbReference type="EC" id="2.7.7.4"/>
    </reaction>
</comment>
<name>A0A8J7I1U1_9NOST</name>
<dbReference type="InterPro" id="IPR014729">
    <property type="entry name" value="Rossmann-like_a/b/a_fold"/>
</dbReference>
<dbReference type="AlphaFoldDB" id="A0A8J7I1U1"/>
<organism evidence="11 12">
    <name type="scientific">Dendronalium phyllosphericum CENA369</name>
    <dbReference type="NCBI Taxonomy" id="1725256"/>
    <lineage>
        <taxon>Bacteria</taxon>
        <taxon>Bacillati</taxon>
        <taxon>Cyanobacteriota</taxon>
        <taxon>Cyanophyceae</taxon>
        <taxon>Nostocales</taxon>
        <taxon>Nostocaceae</taxon>
        <taxon>Dendronalium</taxon>
        <taxon>Dendronalium phyllosphericum</taxon>
    </lineage>
</organism>
<evidence type="ECO:0000256" key="7">
    <source>
        <dbReference type="ARBA" id="ARBA00049370"/>
    </source>
</evidence>
<evidence type="ECO:0000313" key="11">
    <source>
        <dbReference type="EMBL" id="MBH8573100.1"/>
    </source>
</evidence>
<dbReference type="NCBIfam" id="TIGR00339">
    <property type="entry name" value="sopT"/>
    <property type="match status" value="1"/>
</dbReference>
<dbReference type="Proteomes" id="UP000662314">
    <property type="component" value="Unassembled WGS sequence"/>
</dbReference>
<keyword evidence="4 8" id="KW-0547">Nucleotide-binding</keyword>
<keyword evidence="12" id="KW-1185">Reference proteome</keyword>
<comment type="similarity">
    <text evidence="6 8">Belongs to the sulfate adenylyltransferase family.</text>
</comment>
<dbReference type="RefSeq" id="WP_214431921.1">
    <property type="nucleotide sequence ID" value="NZ_CAWPUQ010000120.1"/>
</dbReference>
<dbReference type="UniPathway" id="UPA00140">
    <property type="reaction ID" value="UER00204"/>
</dbReference>
<evidence type="ECO:0000259" key="10">
    <source>
        <dbReference type="Pfam" id="PF14306"/>
    </source>
</evidence>
<accession>A0A8J7I1U1</accession>
<sequence>MSHHPDAIAPHGGQLINCIATPEQREEFLSKAEFLPRVQLDERAVSDLEMIAIGGFSPLTGFMNQADYERVVTEMRLANGFVWSIPITLSVAEEVAASLKEGSLIRLDNPKGRYIGVLQLTQKYSYDKTKEAINVYRTDDANHPGVQVVYNQCSVHLAGDIWLLQRDPHPQFPAYQIDPAASRQIFRENGWKTIVGFQTRNPIHRAHEYIQKCALETVDALFLHPLVGATKDDDIPADVRMRCYEILLEHYYPHDRVILAINPSAMRYAGPREAIFHALIRKNYGCTHFIVGRDHAGVGNYYGTYDAQYIFDEFEPAELGIVPMKFEHAFYCTRTKQMATTKTSPSKPEERIHLSGTKVREMLRRGELPPPEFSRPEVAAELARAMQIPVLV</sequence>
<dbReference type="EMBL" id="JAECZA010000024">
    <property type="protein sequence ID" value="MBH8573100.1"/>
    <property type="molecule type" value="Genomic_DNA"/>
</dbReference>
<feature type="domain" description="ATP-sulfurylase PUA-like" evidence="10">
    <location>
        <begin position="8"/>
        <end position="166"/>
    </location>
</feature>
<dbReference type="PANTHER" id="PTHR43509:SF1">
    <property type="entry name" value="SULFATE ADENYLYLTRANSFERASE"/>
    <property type="match status" value="1"/>
</dbReference>
<dbReference type="SUPFAM" id="SSF52374">
    <property type="entry name" value="Nucleotidylyl transferase"/>
    <property type="match status" value="1"/>
</dbReference>
<comment type="pathway">
    <text evidence="1 8">Sulfur metabolism; hydrogen sulfide biosynthesis; sulfite from sulfate: step 1/3.</text>
</comment>
<evidence type="ECO:0000256" key="2">
    <source>
        <dbReference type="ARBA" id="ARBA00022679"/>
    </source>
</evidence>
<evidence type="ECO:0000259" key="9">
    <source>
        <dbReference type="Pfam" id="PF01747"/>
    </source>
</evidence>
<comment type="caution">
    <text evidence="11">The sequence shown here is derived from an EMBL/GenBank/DDBJ whole genome shotgun (WGS) entry which is preliminary data.</text>
</comment>
<keyword evidence="2 8" id="KW-0808">Transferase</keyword>
<dbReference type="NCBIfam" id="NF003166">
    <property type="entry name" value="PRK04149.1"/>
    <property type="match status" value="1"/>
</dbReference>
<dbReference type="SUPFAM" id="SSF88697">
    <property type="entry name" value="PUA domain-like"/>
    <property type="match status" value="1"/>
</dbReference>
<proteinExistence type="inferred from homology"/>
<dbReference type="GO" id="GO:0000103">
    <property type="term" value="P:sulfate assimilation"/>
    <property type="evidence" value="ECO:0007669"/>
    <property type="project" value="UniProtKB-UniRule"/>
</dbReference>